<dbReference type="InterPro" id="IPR011598">
    <property type="entry name" value="bHLH_dom"/>
</dbReference>
<evidence type="ECO:0000256" key="4">
    <source>
        <dbReference type="ARBA" id="ARBA00023242"/>
    </source>
</evidence>
<evidence type="ECO:0000259" key="5">
    <source>
        <dbReference type="PROSITE" id="PS50888"/>
    </source>
</evidence>
<keyword evidence="7" id="KW-1185">Reference proteome</keyword>
<dbReference type="SUPFAM" id="SSF47459">
    <property type="entry name" value="HLH, helix-loop-helix DNA-binding domain"/>
    <property type="match status" value="1"/>
</dbReference>
<dbReference type="SMART" id="SM00353">
    <property type="entry name" value="HLH"/>
    <property type="match status" value="1"/>
</dbReference>
<dbReference type="Gene3D" id="4.10.280.10">
    <property type="entry name" value="Helix-loop-helix DNA-binding domain"/>
    <property type="match status" value="1"/>
</dbReference>
<name>A0A3P6TKA2_LITSI</name>
<feature type="domain" description="BHLH" evidence="5">
    <location>
        <begin position="19"/>
        <end position="73"/>
    </location>
</feature>
<organism evidence="6 7">
    <name type="scientific">Litomosoides sigmodontis</name>
    <name type="common">Filarial nematode worm</name>
    <dbReference type="NCBI Taxonomy" id="42156"/>
    <lineage>
        <taxon>Eukaryota</taxon>
        <taxon>Metazoa</taxon>
        <taxon>Ecdysozoa</taxon>
        <taxon>Nematoda</taxon>
        <taxon>Chromadorea</taxon>
        <taxon>Rhabditida</taxon>
        <taxon>Spirurina</taxon>
        <taxon>Spiruromorpha</taxon>
        <taxon>Filarioidea</taxon>
        <taxon>Onchocercidae</taxon>
        <taxon>Litomosoides</taxon>
    </lineage>
</organism>
<proteinExistence type="predicted"/>
<evidence type="ECO:0000256" key="2">
    <source>
        <dbReference type="ARBA" id="ARBA00023015"/>
    </source>
</evidence>
<evidence type="ECO:0000256" key="1">
    <source>
        <dbReference type="ARBA" id="ARBA00004123"/>
    </source>
</evidence>
<dbReference type="OrthoDB" id="6085656at2759"/>
<accession>A0A3P6TKA2</accession>
<comment type="subcellular location">
    <subcellularLocation>
        <location evidence="1">Nucleus</location>
    </subcellularLocation>
</comment>
<sequence>MELCLNHQRKGTSWFVVFDVRKNKAEIERRRRARMNASLNQLKMFHLVKSPKLESKLEKIEILDLTIQYLLQIVFWLARYRESSLSDIQLFASYPRALESEKMAYAGFRDGFQAAQKATTSFIYNRCHPSISSPLVASVNAELASVFDQSFKSMKWLRSIYGSNVTRENQHSSASTTEMNFPQFGQQLATNFIPQSHSTPIIHLHNIPPLFESPESASSNQSLSHSLSLSAASLTLSSAAAKESEESLDESNSTAEFICIICEGTCHCSKK</sequence>
<dbReference type="InterPro" id="IPR036638">
    <property type="entry name" value="HLH_DNA-bd_sf"/>
</dbReference>
<gene>
    <name evidence="6" type="ORF">NLS_LOCUS6343</name>
</gene>
<dbReference type="PROSITE" id="PS50888">
    <property type="entry name" value="BHLH"/>
    <property type="match status" value="1"/>
</dbReference>
<protein>
    <recommendedName>
        <fullName evidence="5">BHLH domain-containing protein</fullName>
    </recommendedName>
</protein>
<evidence type="ECO:0000313" key="7">
    <source>
        <dbReference type="Proteomes" id="UP000277928"/>
    </source>
</evidence>
<dbReference type="Proteomes" id="UP000277928">
    <property type="component" value="Unassembled WGS sequence"/>
</dbReference>
<keyword evidence="3" id="KW-0804">Transcription</keyword>
<evidence type="ECO:0000313" key="6">
    <source>
        <dbReference type="EMBL" id="VDK83759.1"/>
    </source>
</evidence>
<keyword evidence="2" id="KW-0805">Transcription regulation</keyword>
<dbReference type="Pfam" id="PF00010">
    <property type="entry name" value="HLH"/>
    <property type="match status" value="1"/>
</dbReference>
<dbReference type="AlphaFoldDB" id="A0A3P6TKA2"/>
<dbReference type="GO" id="GO:0005634">
    <property type="term" value="C:nucleus"/>
    <property type="evidence" value="ECO:0007669"/>
    <property type="project" value="UniProtKB-SubCell"/>
</dbReference>
<keyword evidence="4" id="KW-0539">Nucleus</keyword>
<dbReference type="InterPro" id="IPR050370">
    <property type="entry name" value="HES_HEY"/>
</dbReference>
<dbReference type="EMBL" id="UYRX01000552">
    <property type="protein sequence ID" value="VDK83759.1"/>
    <property type="molecule type" value="Genomic_DNA"/>
</dbReference>
<dbReference type="GO" id="GO:0046983">
    <property type="term" value="F:protein dimerization activity"/>
    <property type="evidence" value="ECO:0007669"/>
    <property type="project" value="InterPro"/>
</dbReference>
<evidence type="ECO:0000256" key="3">
    <source>
        <dbReference type="ARBA" id="ARBA00023163"/>
    </source>
</evidence>
<reference evidence="6 7" key="1">
    <citation type="submission" date="2018-08" db="EMBL/GenBank/DDBJ databases">
        <authorList>
            <person name="Laetsch R D."/>
            <person name="Stevens L."/>
            <person name="Kumar S."/>
            <person name="Blaxter L. M."/>
        </authorList>
    </citation>
    <scope>NUCLEOTIDE SEQUENCE [LARGE SCALE GENOMIC DNA]</scope>
</reference>
<dbReference type="STRING" id="42156.A0A3P6TKA2"/>
<dbReference type="OMA" id="KSMNWLR"/>
<dbReference type="PANTHER" id="PTHR10985">
    <property type="entry name" value="BASIC HELIX-LOOP-HELIX TRANSCRIPTION FACTOR, HES-RELATED"/>
    <property type="match status" value="1"/>
</dbReference>